<name>A0ABV2HA27_9HYPH</name>
<protein>
    <submittedName>
        <fullName evidence="2">Endonuclease</fullName>
    </submittedName>
</protein>
<dbReference type="EMBL" id="JBEPLJ010000013">
    <property type="protein sequence ID" value="MET3587304.1"/>
    <property type="molecule type" value="Genomic_DNA"/>
</dbReference>
<dbReference type="PANTHER" id="PTHR34039">
    <property type="entry name" value="UPF0102 PROTEIN YRAN"/>
    <property type="match status" value="1"/>
</dbReference>
<accession>A0ABV2HA27</accession>
<keyword evidence="2" id="KW-0378">Hydrolase</keyword>
<organism evidence="2 3">
    <name type="scientific">Pseudorhizobium tarimense</name>
    <dbReference type="NCBI Taxonomy" id="1079109"/>
    <lineage>
        <taxon>Bacteria</taxon>
        <taxon>Pseudomonadati</taxon>
        <taxon>Pseudomonadota</taxon>
        <taxon>Alphaproteobacteria</taxon>
        <taxon>Hyphomicrobiales</taxon>
        <taxon>Rhizobiaceae</taxon>
        <taxon>Rhizobium/Agrobacterium group</taxon>
        <taxon>Pseudorhizobium</taxon>
    </lineage>
</organism>
<reference evidence="2 3" key="1">
    <citation type="submission" date="2024-06" db="EMBL/GenBank/DDBJ databases">
        <title>Genomic Encyclopedia of Type Strains, Phase IV (KMG-IV): sequencing the most valuable type-strain genomes for metagenomic binning, comparative biology and taxonomic classification.</title>
        <authorList>
            <person name="Goeker M."/>
        </authorList>
    </citation>
    <scope>NUCLEOTIDE SEQUENCE [LARGE SCALE GENOMIC DNA]</scope>
    <source>
        <strain evidence="2 3">DSM 105042</strain>
    </source>
</reference>
<dbReference type="InterPro" id="IPR003509">
    <property type="entry name" value="UPF0102_YraN-like"/>
</dbReference>
<evidence type="ECO:0000313" key="3">
    <source>
        <dbReference type="Proteomes" id="UP001549031"/>
    </source>
</evidence>
<dbReference type="InterPro" id="IPR011335">
    <property type="entry name" value="Restrct_endonuc-II-like"/>
</dbReference>
<keyword evidence="3" id="KW-1185">Reference proteome</keyword>
<dbReference type="Gene3D" id="3.40.1350.10">
    <property type="match status" value="1"/>
</dbReference>
<evidence type="ECO:0000313" key="2">
    <source>
        <dbReference type="EMBL" id="MET3587304.1"/>
    </source>
</evidence>
<dbReference type="Proteomes" id="UP001549031">
    <property type="component" value="Unassembled WGS sequence"/>
</dbReference>
<keyword evidence="2" id="KW-0540">Nuclease</keyword>
<dbReference type="PANTHER" id="PTHR34039:SF1">
    <property type="entry name" value="UPF0102 PROTEIN YRAN"/>
    <property type="match status" value="1"/>
</dbReference>
<dbReference type="Pfam" id="PF02021">
    <property type="entry name" value="UPF0102"/>
    <property type="match status" value="1"/>
</dbReference>
<gene>
    <name evidence="2" type="ORF">ABID21_003428</name>
</gene>
<proteinExistence type="inferred from homology"/>
<keyword evidence="2" id="KW-0255">Endonuclease</keyword>
<dbReference type="GO" id="GO:0004519">
    <property type="term" value="F:endonuclease activity"/>
    <property type="evidence" value="ECO:0007669"/>
    <property type="project" value="UniProtKB-KW"/>
</dbReference>
<comment type="similarity">
    <text evidence="1">Belongs to the UPF0102 family.</text>
</comment>
<dbReference type="InterPro" id="IPR011856">
    <property type="entry name" value="tRNA_endonuc-like_dom_sf"/>
</dbReference>
<comment type="caution">
    <text evidence="2">The sequence shown here is derived from an EMBL/GenBank/DDBJ whole genome shotgun (WGS) entry which is preliminary data.</text>
</comment>
<sequence length="85" mass="9647">MRYRTKAGEIDLIVRKGDLVVFVEVKARAGEQEAVDAVSFTAQRRIGAASEIWLSTQRDAVKLSSRYDIVVVMPRRLPRHFPDGF</sequence>
<dbReference type="SUPFAM" id="SSF52980">
    <property type="entry name" value="Restriction endonuclease-like"/>
    <property type="match status" value="1"/>
</dbReference>
<evidence type="ECO:0000256" key="1">
    <source>
        <dbReference type="ARBA" id="ARBA00006738"/>
    </source>
</evidence>